<dbReference type="PANTHER" id="PTHR20855">
    <property type="entry name" value="ADIPOR/PROGESTIN RECEPTOR-RELATED"/>
    <property type="match status" value="1"/>
</dbReference>
<accession>A0A1Y0HK13</accession>
<dbReference type="Proteomes" id="UP000196005">
    <property type="component" value="Chromosome"/>
</dbReference>
<proteinExistence type="inferred from homology"/>
<keyword evidence="4 8" id="KW-0812">Transmembrane</keyword>
<feature type="transmembrane region" description="Helical" evidence="8">
    <location>
        <begin position="81"/>
        <end position="102"/>
    </location>
</feature>
<evidence type="ECO:0000313" key="9">
    <source>
        <dbReference type="EMBL" id="ARU48300.1"/>
    </source>
</evidence>
<keyword evidence="7" id="KW-0479">Metal-binding</keyword>
<dbReference type="GO" id="GO:0046872">
    <property type="term" value="F:metal ion binding"/>
    <property type="evidence" value="ECO:0007669"/>
    <property type="project" value="UniProtKB-KW"/>
</dbReference>
<evidence type="ECO:0000256" key="6">
    <source>
        <dbReference type="ARBA" id="ARBA00023136"/>
    </source>
</evidence>
<evidence type="ECO:0000313" key="10">
    <source>
        <dbReference type="Proteomes" id="UP000196005"/>
    </source>
</evidence>
<feature type="transmembrane region" description="Helical" evidence="8">
    <location>
        <begin position="161"/>
        <end position="182"/>
    </location>
</feature>
<feature type="transmembrane region" description="Helical" evidence="8">
    <location>
        <begin position="21"/>
        <end position="40"/>
    </location>
</feature>
<keyword evidence="5 8" id="KW-1133">Transmembrane helix</keyword>
<reference evidence="10" key="1">
    <citation type="submission" date="2017-05" db="EMBL/GenBank/DDBJ databases">
        <title>Dechlorination kinetics govern the competition between two new strains of the genus Sulfurospirillum.</title>
        <authorList>
            <person name="Buttet G.F."/>
            <person name="Murray A.M."/>
            <person name="Goris T."/>
            <person name="Burion M."/>
            <person name="Lin B."/>
            <person name="Rolle M."/>
            <person name="Maillard J."/>
        </authorList>
    </citation>
    <scope>NUCLEOTIDE SEQUENCE [LARGE SCALE GENOMIC DNA]</scope>
    <source>
        <strain evidence="10">SL2-1</strain>
    </source>
</reference>
<evidence type="ECO:0000256" key="1">
    <source>
        <dbReference type="ARBA" id="ARBA00004651"/>
    </source>
</evidence>
<dbReference type="AlphaFoldDB" id="A0A1Y0HK13"/>
<gene>
    <name evidence="9" type="ORF">Sdiek1_1134</name>
</gene>
<feature type="transmembrane region" description="Helical" evidence="8">
    <location>
        <begin position="137"/>
        <end position="155"/>
    </location>
</feature>
<dbReference type="NCBIfam" id="TIGR01065">
    <property type="entry name" value="hlyIII"/>
    <property type="match status" value="1"/>
</dbReference>
<feature type="binding site" evidence="7">
    <location>
        <position position="67"/>
    </location>
    <ligand>
        <name>Zn(2+)</name>
        <dbReference type="ChEBI" id="CHEBI:29105"/>
    </ligand>
</feature>
<dbReference type="PANTHER" id="PTHR20855:SF3">
    <property type="entry name" value="LD03007P"/>
    <property type="match status" value="1"/>
</dbReference>
<evidence type="ECO:0000256" key="4">
    <source>
        <dbReference type="ARBA" id="ARBA00022692"/>
    </source>
</evidence>
<name>A0A1Y0HK13_9BACT</name>
<evidence type="ECO:0000256" key="5">
    <source>
        <dbReference type="ARBA" id="ARBA00022989"/>
    </source>
</evidence>
<dbReference type="InterPro" id="IPR004254">
    <property type="entry name" value="AdipoR/HlyIII-related"/>
</dbReference>
<dbReference type="EMBL" id="CP021416">
    <property type="protein sequence ID" value="ARU48300.1"/>
    <property type="molecule type" value="Genomic_DNA"/>
</dbReference>
<evidence type="ECO:0000256" key="3">
    <source>
        <dbReference type="ARBA" id="ARBA00022475"/>
    </source>
</evidence>
<keyword evidence="6 8" id="KW-0472">Membrane</keyword>
<comment type="subcellular location">
    <subcellularLocation>
        <location evidence="1">Cell membrane</location>
        <topology evidence="1">Multi-pass membrane protein</topology>
    </subcellularLocation>
</comment>
<dbReference type="KEGG" id="suls:Sdiek1_1134"/>
<dbReference type="RefSeq" id="WP_202819588.1">
    <property type="nucleotide sequence ID" value="NZ_CP021416.1"/>
</dbReference>
<evidence type="ECO:0000256" key="2">
    <source>
        <dbReference type="ARBA" id="ARBA00008488"/>
    </source>
</evidence>
<feature type="transmembrane region" description="Helical" evidence="8">
    <location>
        <begin position="108"/>
        <end position="128"/>
    </location>
</feature>
<evidence type="ECO:0000256" key="7">
    <source>
        <dbReference type="PIRSR" id="PIRSR604254-1"/>
    </source>
</evidence>
<dbReference type="GO" id="GO:0005886">
    <property type="term" value="C:plasma membrane"/>
    <property type="evidence" value="ECO:0007669"/>
    <property type="project" value="UniProtKB-SubCell"/>
</dbReference>
<feature type="binding site" evidence="7">
    <location>
        <position position="189"/>
    </location>
    <ligand>
        <name>Zn(2+)</name>
        <dbReference type="ChEBI" id="CHEBI:29105"/>
    </ligand>
</feature>
<feature type="transmembrane region" description="Helical" evidence="8">
    <location>
        <begin position="203"/>
        <end position="225"/>
    </location>
</feature>
<comment type="similarity">
    <text evidence="2">Belongs to the UPF0073 (Hly-III) family.</text>
</comment>
<feature type="binding site" evidence="7">
    <location>
        <position position="193"/>
    </location>
    <ligand>
        <name>Zn(2+)</name>
        <dbReference type="ChEBI" id="CHEBI:29105"/>
    </ligand>
</feature>
<keyword evidence="10" id="KW-1185">Reference proteome</keyword>
<sequence length="227" mass="25185">MDNTHSYSLIEEIWHSTIHGIGLLLSVSALSIMCVFAAQSGDGAKIASALVFGLSLIVMYGASTLYHAICSPKTKSILQQIDHCAIFILIAGTYTPICLLGIKGETGWILFGIAWGIAALGVSLNIFFPQRFRRPSLVLYVLMGWMVVGAVKTLIANLDTLTLSLLAAGGLTYTIGVIFYVWRKLYLNHAIWHFFCFRRKRASFLRSSISYYGLIAILYRVFIIYSL</sequence>
<keyword evidence="3" id="KW-1003">Cell membrane</keyword>
<protein>
    <submittedName>
        <fullName evidence="9">Uncharacterized protein</fullName>
    </submittedName>
</protein>
<dbReference type="Pfam" id="PF03006">
    <property type="entry name" value="HlyIII"/>
    <property type="match status" value="1"/>
</dbReference>
<organism evidence="9 10">
    <name type="scientific">Sulfurospirillum diekertiae</name>
    <dbReference type="NCBI Taxonomy" id="1854492"/>
    <lineage>
        <taxon>Bacteria</taxon>
        <taxon>Pseudomonadati</taxon>
        <taxon>Campylobacterota</taxon>
        <taxon>Epsilonproteobacteria</taxon>
        <taxon>Campylobacterales</taxon>
        <taxon>Sulfurospirillaceae</taxon>
        <taxon>Sulfurospirillum</taxon>
    </lineage>
</organism>
<evidence type="ECO:0000256" key="8">
    <source>
        <dbReference type="SAM" id="Phobius"/>
    </source>
</evidence>
<feature type="transmembrane region" description="Helical" evidence="8">
    <location>
        <begin position="46"/>
        <end position="69"/>
    </location>
</feature>
<keyword evidence="7" id="KW-0862">Zinc</keyword>
<dbReference type="GO" id="GO:0140911">
    <property type="term" value="F:pore-forming activity"/>
    <property type="evidence" value="ECO:0007669"/>
    <property type="project" value="InterPro"/>
</dbReference>
<dbReference type="InterPro" id="IPR005744">
    <property type="entry name" value="Hy-lIII"/>
</dbReference>